<protein>
    <recommendedName>
        <fullName evidence="2">Clp R domain-containing protein</fullName>
    </recommendedName>
</protein>
<evidence type="ECO:0000259" key="2">
    <source>
        <dbReference type="PROSITE" id="PS51903"/>
    </source>
</evidence>
<dbReference type="PANTHER" id="PTHR47016">
    <property type="entry name" value="ATP-DEPENDENT CLP PROTEASE ATP-BINDING SUBUNIT CLPT1, CHLOROPLASTIC"/>
    <property type="match status" value="1"/>
</dbReference>
<comment type="caution">
    <text evidence="3">The sequence shown here is derived from an EMBL/GenBank/DDBJ whole genome shotgun (WGS) entry which is preliminary data.</text>
</comment>
<gene>
    <name evidence="3" type="ORF">UU34_C0008G0046</name>
</gene>
<dbReference type="PANTHER" id="PTHR47016:SF5">
    <property type="entry name" value="CLP DOMAIN SUPERFAMILY PROTEIN"/>
    <property type="match status" value="1"/>
</dbReference>
<sequence length="201" mass="21817">MSTPETVPARTLVFSPEGQRILDLANEEAKKLNHNYVGTEHILLGLAQLEDNEVALLLHNMGADASKIRSAIEFIVGKGDETQTTEPQQTPRAKKVLEFAHAEANKDGTDTISPVHLLSGLIGEGEGIGASVLESMGVSYYELYTGLLNLRFPEIQKTFPAVRELIAVFHDSSVDDRTKNQLAVLISSAIHIIKGNETGSL</sequence>
<dbReference type="AlphaFoldDB" id="A0A0G0XH08"/>
<evidence type="ECO:0000313" key="3">
    <source>
        <dbReference type="EMBL" id="KKR87022.1"/>
    </source>
</evidence>
<reference evidence="3 4" key="1">
    <citation type="journal article" date="2015" name="Nature">
        <title>rRNA introns, odd ribosomes, and small enigmatic genomes across a large radiation of phyla.</title>
        <authorList>
            <person name="Brown C.T."/>
            <person name="Hug L.A."/>
            <person name="Thomas B.C."/>
            <person name="Sharon I."/>
            <person name="Castelle C.J."/>
            <person name="Singh A."/>
            <person name="Wilkins M.J."/>
            <person name="Williams K.H."/>
            <person name="Banfield J.F."/>
        </authorList>
    </citation>
    <scope>NUCLEOTIDE SEQUENCE [LARGE SCALE GENOMIC DNA]</scope>
</reference>
<dbReference type="PATRIC" id="fig|1618409.3.peg.544"/>
<dbReference type="InterPro" id="IPR036628">
    <property type="entry name" value="Clp_N_dom_sf"/>
</dbReference>
<evidence type="ECO:0000313" key="4">
    <source>
        <dbReference type="Proteomes" id="UP000034854"/>
    </source>
</evidence>
<dbReference type="Gene3D" id="1.10.1780.10">
    <property type="entry name" value="Clp, N-terminal domain"/>
    <property type="match status" value="1"/>
</dbReference>
<dbReference type="InterPro" id="IPR044217">
    <property type="entry name" value="CLPT1/2"/>
</dbReference>
<name>A0A0G0XH08_9BACT</name>
<dbReference type="SUPFAM" id="SSF81923">
    <property type="entry name" value="Double Clp-N motif"/>
    <property type="match status" value="1"/>
</dbReference>
<accession>A0A0G0XH08</accession>
<organism evidence="3 4">
    <name type="scientific">Candidatus Curtissbacteria bacterium GW2011_GWA1_41_11</name>
    <dbReference type="NCBI Taxonomy" id="1618409"/>
    <lineage>
        <taxon>Bacteria</taxon>
        <taxon>Candidatus Curtissiibacteriota</taxon>
    </lineage>
</organism>
<feature type="domain" description="Clp R" evidence="2">
    <location>
        <begin position="8"/>
        <end position="153"/>
    </location>
</feature>
<dbReference type="EMBL" id="LCAG01000008">
    <property type="protein sequence ID" value="KKR87022.1"/>
    <property type="molecule type" value="Genomic_DNA"/>
</dbReference>
<evidence type="ECO:0000256" key="1">
    <source>
        <dbReference type="PROSITE-ProRule" id="PRU01251"/>
    </source>
</evidence>
<dbReference type="Proteomes" id="UP000034854">
    <property type="component" value="Unassembled WGS sequence"/>
</dbReference>
<dbReference type="Pfam" id="PF02861">
    <property type="entry name" value="Clp_N"/>
    <property type="match status" value="1"/>
</dbReference>
<dbReference type="PROSITE" id="PS51903">
    <property type="entry name" value="CLP_R"/>
    <property type="match status" value="1"/>
</dbReference>
<dbReference type="InterPro" id="IPR004176">
    <property type="entry name" value="Clp_R_N"/>
</dbReference>
<keyword evidence="1" id="KW-0677">Repeat</keyword>
<proteinExistence type="predicted"/>